<dbReference type="SUPFAM" id="SSF56796">
    <property type="entry name" value="Dehydroquinate synthase-like"/>
    <property type="match status" value="1"/>
</dbReference>
<dbReference type="InterPro" id="IPR056798">
    <property type="entry name" value="ADH_Fe_C"/>
</dbReference>
<keyword evidence="3" id="KW-0520">NAD</keyword>
<dbReference type="PANTHER" id="PTHR11496">
    <property type="entry name" value="ALCOHOL DEHYDROGENASE"/>
    <property type="match status" value="1"/>
</dbReference>
<reference evidence="6 7" key="2">
    <citation type="journal article" date="2010" name="Stand. Genomic Sci.">
        <title>Complete genome sequence of Sebaldella termitidis type strain (NCTC 11300).</title>
        <authorList>
            <person name="Harmon-Smith M."/>
            <person name="Celia L."/>
            <person name="Chertkov O."/>
            <person name="Lapidus A."/>
            <person name="Copeland A."/>
            <person name="Glavina Del Rio T."/>
            <person name="Nolan M."/>
            <person name="Lucas S."/>
            <person name="Tice H."/>
            <person name="Cheng J.F."/>
            <person name="Han C."/>
            <person name="Detter J.C."/>
            <person name="Bruce D."/>
            <person name="Goodwin L."/>
            <person name="Pitluck S."/>
            <person name="Pati A."/>
            <person name="Liolios K."/>
            <person name="Ivanova N."/>
            <person name="Mavromatis K."/>
            <person name="Mikhailova N."/>
            <person name="Chen A."/>
            <person name="Palaniappan K."/>
            <person name="Land M."/>
            <person name="Hauser L."/>
            <person name="Chang Y.J."/>
            <person name="Jeffries C.D."/>
            <person name="Brettin T."/>
            <person name="Goker M."/>
            <person name="Beck B."/>
            <person name="Bristow J."/>
            <person name="Eisen J.A."/>
            <person name="Markowitz V."/>
            <person name="Hugenholtz P."/>
            <person name="Kyrpides N.C."/>
            <person name="Klenk H.P."/>
            <person name="Chen F."/>
        </authorList>
    </citation>
    <scope>NUCLEOTIDE SEQUENCE [LARGE SCALE GENOMIC DNA]</scope>
    <source>
        <strain evidence="7">ATCC 33386 / NCTC 11300</strain>
    </source>
</reference>
<dbReference type="PROSITE" id="PS00913">
    <property type="entry name" value="ADH_IRON_1"/>
    <property type="match status" value="1"/>
</dbReference>
<dbReference type="RefSeq" id="WP_012860514.1">
    <property type="nucleotide sequence ID" value="NC_013517.1"/>
</dbReference>
<dbReference type="GO" id="GO:0046872">
    <property type="term" value="F:metal ion binding"/>
    <property type="evidence" value="ECO:0007669"/>
    <property type="project" value="InterPro"/>
</dbReference>
<dbReference type="Pfam" id="PF25137">
    <property type="entry name" value="ADH_Fe_C"/>
    <property type="match status" value="1"/>
</dbReference>
<dbReference type="KEGG" id="str:Sterm_1050"/>
<dbReference type="EMBL" id="CP001739">
    <property type="protein sequence ID" value="ACZ07918.1"/>
    <property type="molecule type" value="Genomic_DNA"/>
</dbReference>
<proteinExistence type="inferred from homology"/>
<feature type="domain" description="Fe-containing alcohol dehydrogenase-like C-terminal" evidence="5">
    <location>
        <begin position="175"/>
        <end position="372"/>
    </location>
</feature>
<dbReference type="Proteomes" id="UP000000845">
    <property type="component" value="Chromosome"/>
</dbReference>
<evidence type="ECO:0000259" key="4">
    <source>
        <dbReference type="Pfam" id="PF00465"/>
    </source>
</evidence>
<feature type="domain" description="Alcohol dehydrogenase iron-type/glycerol dehydrogenase GldA" evidence="4">
    <location>
        <begin position="9"/>
        <end position="163"/>
    </location>
</feature>
<sequence>MDLFQVKPRIYYGKNSLKSLKELDISRVFIVTDENMVRLKVVNNITDILNKMNVEIKIFSNIKPDPTDEEIIEGMIELNKFDPDCIIAIGGGSPIDACKGIIYFTNKIKQALNEETKKQIFIVIPTTSGTGSEVTTYSVITSEGRKIAISDEEMLPHIAILDPEFIRTLPPQIIADTGMDVLTHAVEAYVSLKANMFTSSLALGAIKTVFTDLVSNYENPELESERINMQLASCMAGIAFSNSSLGINHSIAHAIGAKYHIPHGRANAVIMPKVILFNSKVEGARKAYDEIAKALEFSLKREGEGAEILAKAIDLRKAKMGIPMNLEDLKISKEQYFNDLEDIIDLIYKDIATEYNPRKFNRNEIRELLETLY</sequence>
<name>D1AFN3_SEBTE</name>
<dbReference type="STRING" id="526218.Sterm_1050"/>
<dbReference type="CDD" id="cd08180">
    <property type="entry name" value="PDD"/>
    <property type="match status" value="1"/>
</dbReference>
<dbReference type="Gene3D" id="3.40.50.1970">
    <property type="match status" value="1"/>
</dbReference>
<dbReference type="eggNOG" id="COG1454">
    <property type="taxonomic scope" value="Bacteria"/>
</dbReference>
<keyword evidence="2" id="KW-0560">Oxidoreductase</keyword>
<evidence type="ECO:0000259" key="5">
    <source>
        <dbReference type="Pfam" id="PF25137"/>
    </source>
</evidence>
<dbReference type="FunFam" id="1.20.1090.10:FF:000001">
    <property type="entry name" value="Aldehyde-alcohol dehydrogenase"/>
    <property type="match status" value="1"/>
</dbReference>
<evidence type="ECO:0000313" key="6">
    <source>
        <dbReference type="EMBL" id="ACZ07918.1"/>
    </source>
</evidence>
<evidence type="ECO:0000256" key="1">
    <source>
        <dbReference type="ARBA" id="ARBA00007358"/>
    </source>
</evidence>
<dbReference type="AlphaFoldDB" id="D1AFN3"/>
<evidence type="ECO:0000256" key="3">
    <source>
        <dbReference type="ARBA" id="ARBA00023027"/>
    </source>
</evidence>
<accession>D1AFN3</accession>
<evidence type="ECO:0000313" key="7">
    <source>
        <dbReference type="Proteomes" id="UP000000845"/>
    </source>
</evidence>
<dbReference type="InterPro" id="IPR018211">
    <property type="entry name" value="ADH_Fe_CS"/>
</dbReference>
<dbReference type="FunFam" id="3.40.50.1970:FF:000003">
    <property type="entry name" value="Alcohol dehydrogenase, iron-containing"/>
    <property type="match status" value="1"/>
</dbReference>
<dbReference type="Pfam" id="PF00465">
    <property type="entry name" value="Fe-ADH"/>
    <property type="match status" value="1"/>
</dbReference>
<organism evidence="6 7">
    <name type="scientific">Sebaldella termitidis (strain ATCC 33386 / NCTC 11300)</name>
    <dbReference type="NCBI Taxonomy" id="526218"/>
    <lineage>
        <taxon>Bacteria</taxon>
        <taxon>Fusobacteriati</taxon>
        <taxon>Fusobacteriota</taxon>
        <taxon>Fusobacteriia</taxon>
        <taxon>Fusobacteriales</taxon>
        <taxon>Leptotrichiaceae</taxon>
        <taxon>Sebaldella</taxon>
    </lineage>
</organism>
<dbReference type="InterPro" id="IPR039697">
    <property type="entry name" value="Alcohol_dehydrogenase_Fe"/>
</dbReference>
<dbReference type="Gene3D" id="1.20.1090.10">
    <property type="entry name" value="Dehydroquinate synthase-like - alpha domain"/>
    <property type="match status" value="1"/>
</dbReference>
<dbReference type="PANTHER" id="PTHR11496:SF102">
    <property type="entry name" value="ALCOHOL DEHYDROGENASE 4"/>
    <property type="match status" value="1"/>
</dbReference>
<comment type="similarity">
    <text evidence="1">Belongs to the iron-containing alcohol dehydrogenase family.</text>
</comment>
<evidence type="ECO:0000256" key="2">
    <source>
        <dbReference type="ARBA" id="ARBA00023002"/>
    </source>
</evidence>
<dbReference type="InterPro" id="IPR001670">
    <property type="entry name" value="ADH_Fe/GldA"/>
</dbReference>
<gene>
    <name evidence="6" type="ordered locus">Sterm_1050</name>
</gene>
<dbReference type="GO" id="GO:0004022">
    <property type="term" value="F:alcohol dehydrogenase (NAD+) activity"/>
    <property type="evidence" value="ECO:0007669"/>
    <property type="project" value="TreeGrafter"/>
</dbReference>
<protein>
    <submittedName>
        <fullName evidence="6">Iron-containing alcohol dehydrogenase</fullName>
    </submittedName>
</protein>
<reference evidence="7" key="1">
    <citation type="submission" date="2009-09" db="EMBL/GenBank/DDBJ databases">
        <title>The complete chromosome of Sebaldella termitidis ATCC 33386.</title>
        <authorList>
            <consortium name="US DOE Joint Genome Institute (JGI-PGF)"/>
            <person name="Lucas S."/>
            <person name="Copeland A."/>
            <person name="Lapidus A."/>
            <person name="Glavina del Rio T."/>
            <person name="Dalin E."/>
            <person name="Tice H."/>
            <person name="Bruce D."/>
            <person name="Goodwin L."/>
            <person name="Pitluck S."/>
            <person name="Kyrpides N."/>
            <person name="Mavromatis K."/>
            <person name="Ivanova N."/>
            <person name="Mikhailova N."/>
            <person name="Sims D."/>
            <person name="Meincke L."/>
            <person name="Brettin T."/>
            <person name="Detter J.C."/>
            <person name="Han C."/>
            <person name="Larimer F."/>
            <person name="Land M."/>
            <person name="Hauser L."/>
            <person name="Markowitz V."/>
            <person name="Cheng J.F."/>
            <person name="Hugenholtz P."/>
            <person name="Woyke T."/>
            <person name="Wu D."/>
            <person name="Eisen J.A."/>
        </authorList>
    </citation>
    <scope>NUCLEOTIDE SEQUENCE [LARGE SCALE GENOMIC DNA]</scope>
    <source>
        <strain evidence="7">ATCC 33386 / NCTC 11300</strain>
    </source>
</reference>
<dbReference type="HOGENOM" id="CLU_007207_0_0_0"/>
<keyword evidence="7" id="KW-1185">Reference proteome</keyword>